<sequence>MDENASGVIWPRESLGRQTLSQLEDASRDLGLAKSFYNGFEMWWLAGMPITLVFVLTLLSFSLASGVSGLGKSVSWRKMLPASVWYLVGWMNRLLNADFLAMEKKTARTAMLKDAGELKIPRHIAVIMDGNRRYGKTKYGAGVRGHTDGSKTLVNFTDWCIDAGIQALTVFAFSTENWNREQSEVDALMNLFSQFMHEIVPEALKRDVRVRVLVSDGRKLPAYIVEAIEEIETKTQNCSKFSLNLCVSYGARDEIVGACRKIATEVVRGETSVEDINEDLVSQRMLTAGLPDPDILIRTSGELRISNFLLFQIAYSELIFMDKMWPEMTKDDVEGIIMEFNRRKRRFGK</sequence>
<comment type="cofactor">
    <cofactor evidence="1">
        <name>Mg(2+)</name>
        <dbReference type="ChEBI" id="CHEBI:18420"/>
    </cofactor>
</comment>
<keyword evidence="6" id="KW-1133">Transmembrane helix</keyword>
<dbReference type="Gene3D" id="3.40.1180.10">
    <property type="entry name" value="Decaprenyl diphosphate synthase-like"/>
    <property type="match status" value="1"/>
</dbReference>
<dbReference type="EMBL" id="KI695011">
    <property type="protein sequence ID" value="ETM37881.1"/>
    <property type="molecule type" value="Genomic_DNA"/>
</dbReference>
<dbReference type="VEuPathDB" id="FungiDB:PPTG_16328"/>
<evidence type="ECO:0000256" key="1">
    <source>
        <dbReference type="ARBA" id="ARBA00001946"/>
    </source>
</evidence>
<dbReference type="GO" id="GO:0016094">
    <property type="term" value="P:polyprenol biosynthetic process"/>
    <property type="evidence" value="ECO:0007669"/>
    <property type="project" value="TreeGrafter"/>
</dbReference>
<dbReference type="HAMAP" id="MF_01139">
    <property type="entry name" value="ISPT"/>
    <property type="match status" value="1"/>
</dbReference>
<reference evidence="7" key="1">
    <citation type="submission" date="2013-11" db="EMBL/GenBank/DDBJ databases">
        <title>The Genome Sequence of Phytophthora parasitica IAC_01/95.</title>
        <authorList>
            <consortium name="The Broad Institute Genomics Platform"/>
            <person name="Russ C."/>
            <person name="Tyler B."/>
            <person name="Panabieres F."/>
            <person name="Shan W."/>
            <person name="Tripathy S."/>
            <person name="Grunwald N."/>
            <person name="Machado M."/>
            <person name="Johnson C.S."/>
            <person name="Arredondo F."/>
            <person name="Hong C."/>
            <person name="Coffey M."/>
            <person name="Young S.K."/>
            <person name="Zeng Q."/>
            <person name="Gargeya S."/>
            <person name="Fitzgerald M."/>
            <person name="Abouelleil A."/>
            <person name="Alvarado L."/>
            <person name="Chapman S.B."/>
            <person name="Gainer-Dewar J."/>
            <person name="Goldberg J."/>
            <person name="Griggs A."/>
            <person name="Gujja S."/>
            <person name="Hansen M."/>
            <person name="Howarth C."/>
            <person name="Imamovic A."/>
            <person name="Ireland A."/>
            <person name="Larimer J."/>
            <person name="McCowan C."/>
            <person name="Murphy C."/>
            <person name="Pearson M."/>
            <person name="Poon T.W."/>
            <person name="Priest M."/>
            <person name="Roberts A."/>
            <person name="Saif S."/>
            <person name="Shea T."/>
            <person name="Sykes S."/>
            <person name="Wortman J."/>
            <person name="Nusbaum C."/>
            <person name="Birren B."/>
        </authorList>
    </citation>
    <scope>NUCLEOTIDE SEQUENCE [LARGE SCALE GENOMIC DNA]</scope>
    <source>
        <strain evidence="7">IAC_01/95</strain>
    </source>
</reference>
<dbReference type="InterPro" id="IPR001441">
    <property type="entry name" value="UPP_synth-like"/>
</dbReference>
<comment type="similarity">
    <text evidence="2 6">Belongs to the UPP synthase family.</text>
</comment>
<dbReference type="GO" id="GO:0046872">
    <property type="term" value="F:metal ion binding"/>
    <property type="evidence" value="ECO:0007669"/>
    <property type="project" value="UniProtKB-KW"/>
</dbReference>
<keyword evidence="3 6" id="KW-0808">Transferase</keyword>
<dbReference type="AlphaFoldDB" id="W2MNF2"/>
<accession>W2MNF2</accession>
<gene>
    <name evidence="7" type="ORF">L914_15687</name>
</gene>
<dbReference type="GO" id="GO:0045547">
    <property type="term" value="F:ditrans,polycis-polyprenyl diphosphate synthase [(2E,6E)-farnesyl diphosphate specific] activity"/>
    <property type="evidence" value="ECO:0007669"/>
    <property type="project" value="TreeGrafter"/>
</dbReference>
<dbReference type="FunFam" id="3.40.1180.10:FF:000003">
    <property type="entry name" value="Isoprenyl transferase 2"/>
    <property type="match status" value="1"/>
</dbReference>
<dbReference type="GO" id="GO:0005783">
    <property type="term" value="C:endoplasmic reticulum"/>
    <property type="evidence" value="ECO:0007669"/>
    <property type="project" value="TreeGrafter"/>
</dbReference>
<dbReference type="CDD" id="cd00475">
    <property type="entry name" value="Cis_IPPS"/>
    <property type="match status" value="1"/>
</dbReference>
<keyword evidence="6" id="KW-0472">Membrane</keyword>
<dbReference type="SUPFAM" id="SSF64005">
    <property type="entry name" value="Undecaprenyl diphosphate synthase"/>
    <property type="match status" value="1"/>
</dbReference>
<dbReference type="EC" id="2.5.1.-" evidence="6"/>
<protein>
    <recommendedName>
        <fullName evidence="6">Alkyl transferase</fullName>
        <ecNumber evidence="6">2.5.1.-</ecNumber>
    </recommendedName>
</protein>
<evidence type="ECO:0000256" key="3">
    <source>
        <dbReference type="ARBA" id="ARBA00022679"/>
    </source>
</evidence>
<evidence type="ECO:0000256" key="5">
    <source>
        <dbReference type="ARBA" id="ARBA00022842"/>
    </source>
</evidence>
<proteinExistence type="inferred from homology"/>
<evidence type="ECO:0000256" key="2">
    <source>
        <dbReference type="ARBA" id="ARBA00005432"/>
    </source>
</evidence>
<dbReference type="NCBIfam" id="TIGR00055">
    <property type="entry name" value="uppS"/>
    <property type="match status" value="1"/>
</dbReference>
<keyword evidence="6" id="KW-0812">Transmembrane</keyword>
<dbReference type="Pfam" id="PF01255">
    <property type="entry name" value="Prenyltransf"/>
    <property type="match status" value="1"/>
</dbReference>
<evidence type="ECO:0000256" key="6">
    <source>
        <dbReference type="RuleBase" id="RU363018"/>
    </source>
</evidence>
<evidence type="ECO:0000256" key="4">
    <source>
        <dbReference type="ARBA" id="ARBA00022723"/>
    </source>
</evidence>
<dbReference type="Proteomes" id="UP000054532">
    <property type="component" value="Unassembled WGS sequence"/>
</dbReference>
<organism evidence="7">
    <name type="scientific">Phytophthora nicotianae</name>
    <name type="common">Potato buckeye rot agent</name>
    <name type="synonym">Phytophthora parasitica</name>
    <dbReference type="NCBI Taxonomy" id="4792"/>
    <lineage>
        <taxon>Eukaryota</taxon>
        <taxon>Sar</taxon>
        <taxon>Stramenopiles</taxon>
        <taxon>Oomycota</taxon>
        <taxon>Peronosporomycetes</taxon>
        <taxon>Peronosporales</taxon>
        <taxon>Peronosporaceae</taxon>
        <taxon>Phytophthora</taxon>
    </lineage>
</organism>
<evidence type="ECO:0000313" key="7">
    <source>
        <dbReference type="EMBL" id="ETM37881.1"/>
    </source>
</evidence>
<keyword evidence="4" id="KW-0479">Metal-binding</keyword>
<dbReference type="InterPro" id="IPR036424">
    <property type="entry name" value="UPP_synth-like_sf"/>
</dbReference>
<dbReference type="PANTHER" id="PTHR10291:SF43">
    <property type="entry name" value="DEHYDRODOLICHYL DIPHOSPHATE SYNTHASE COMPLEX SUBUNIT DHDDS"/>
    <property type="match status" value="1"/>
</dbReference>
<feature type="transmembrane region" description="Helical" evidence="6">
    <location>
        <begin position="42"/>
        <end position="64"/>
    </location>
</feature>
<keyword evidence="5" id="KW-0460">Magnesium</keyword>
<dbReference type="PANTHER" id="PTHR10291">
    <property type="entry name" value="DEHYDRODOLICHYL DIPHOSPHATE SYNTHASE FAMILY MEMBER"/>
    <property type="match status" value="1"/>
</dbReference>
<name>W2MNF2_PHYNI</name>